<dbReference type="InterPro" id="IPR050194">
    <property type="entry name" value="Glycosyltransferase_grp1"/>
</dbReference>
<feature type="domain" description="Glycosyltransferase subfamily 4-like N-terminal" evidence="2">
    <location>
        <begin position="14"/>
        <end position="161"/>
    </location>
</feature>
<sequence length="337" mass="38094">MKIVMTTPYYPPHVGGIELHVKNLASELAKRHDVEVISSCGGNKVTKIKCLNIPYSPIPLKRIKVDADVVHHHIPSPFFALMTDFKPSVVTYHNDIVIPDRVNGYRVRFRESIEKISEKIVRKVLDRCDVIIATTLDYAITSNVLKDYLHKIRIVPNGIHVRDFIYTTDKEDYILYVGRLVEYKGLDTLIRALSGSRETLVVVGEGEDAEMFKRLAKKMNVNAVFLGKVSYNKVVHLISKAKCLVLPSKNRLEAFGIVLLEAMASGTPVIASDIPGVRWIAGKGGFTFKSVEELRSLIDNLDKKTVKIIGRKGRKFAEKHDWEIIAKKVEEIYKELV</sequence>
<dbReference type="EMBL" id="DTAK01000049">
    <property type="protein sequence ID" value="HGU59828.1"/>
    <property type="molecule type" value="Genomic_DNA"/>
</dbReference>
<gene>
    <name evidence="4" type="ORF">ENT89_06745</name>
    <name evidence="3" type="ORF">ENX77_07450</name>
</gene>
<dbReference type="AlphaFoldDB" id="A0A7C4S8K8"/>
<organism evidence="4">
    <name type="scientific">Geoglobus ahangari</name>
    <dbReference type="NCBI Taxonomy" id="113653"/>
    <lineage>
        <taxon>Archaea</taxon>
        <taxon>Methanobacteriati</taxon>
        <taxon>Methanobacteriota</taxon>
        <taxon>Archaeoglobi</taxon>
        <taxon>Archaeoglobales</taxon>
        <taxon>Archaeoglobaceae</taxon>
        <taxon>Geoglobus</taxon>
    </lineage>
</organism>
<dbReference type="InterPro" id="IPR001296">
    <property type="entry name" value="Glyco_trans_1"/>
</dbReference>
<dbReference type="Pfam" id="PF13439">
    <property type="entry name" value="Glyco_transf_4"/>
    <property type="match status" value="1"/>
</dbReference>
<name>A0A7C4S8K8_9EURY</name>
<evidence type="ECO:0000259" key="1">
    <source>
        <dbReference type="Pfam" id="PF00534"/>
    </source>
</evidence>
<dbReference type="Pfam" id="PF00534">
    <property type="entry name" value="Glycos_transf_1"/>
    <property type="match status" value="1"/>
</dbReference>
<dbReference type="EMBL" id="DTPI01000033">
    <property type="protein sequence ID" value="HGE66928.1"/>
    <property type="molecule type" value="Genomic_DNA"/>
</dbReference>
<evidence type="ECO:0000313" key="3">
    <source>
        <dbReference type="EMBL" id="HGE66928.1"/>
    </source>
</evidence>
<dbReference type="GO" id="GO:0016757">
    <property type="term" value="F:glycosyltransferase activity"/>
    <property type="evidence" value="ECO:0007669"/>
    <property type="project" value="InterPro"/>
</dbReference>
<dbReference type="PANTHER" id="PTHR45947:SF3">
    <property type="entry name" value="SULFOQUINOVOSYL TRANSFERASE SQD2"/>
    <property type="match status" value="1"/>
</dbReference>
<keyword evidence="4" id="KW-0808">Transferase</keyword>
<dbReference type="PANTHER" id="PTHR45947">
    <property type="entry name" value="SULFOQUINOVOSYL TRANSFERASE SQD2"/>
    <property type="match status" value="1"/>
</dbReference>
<dbReference type="CDD" id="cd03801">
    <property type="entry name" value="GT4_PimA-like"/>
    <property type="match status" value="1"/>
</dbReference>
<proteinExistence type="predicted"/>
<protein>
    <submittedName>
        <fullName evidence="4">Glycosyltransferase family 1 protein</fullName>
    </submittedName>
</protein>
<feature type="domain" description="Glycosyl transferase family 1" evidence="1">
    <location>
        <begin position="169"/>
        <end position="300"/>
    </location>
</feature>
<dbReference type="Gene3D" id="3.40.50.2000">
    <property type="entry name" value="Glycogen Phosphorylase B"/>
    <property type="match status" value="2"/>
</dbReference>
<dbReference type="InterPro" id="IPR028098">
    <property type="entry name" value="Glyco_trans_4-like_N"/>
</dbReference>
<evidence type="ECO:0000259" key="2">
    <source>
        <dbReference type="Pfam" id="PF13439"/>
    </source>
</evidence>
<dbReference type="SUPFAM" id="SSF53756">
    <property type="entry name" value="UDP-Glycosyltransferase/glycogen phosphorylase"/>
    <property type="match status" value="1"/>
</dbReference>
<evidence type="ECO:0000313" key="4">
    <source>
        <dbReference type="EMBL" id="HGU59828.1"/>
    </source>
</evidence>
<reference evidence="4" key="1">
    <citation type="journal article" date="2020" name="mSystems">
        <title>Genome- and Community-Level Interaction Insights into Carbon Utilization and Element Cycling Functions of Hydrothermarchaeota in Hydrothermal Sediment.</title>
        <authorList>
            <person name="Zhou Z."/>
            <person name="Liu Y."/>
            <person name="Xu W."/>
            <person name="Pan J."/>
            <person name="Luo Z.H."/>
            <person name="Li M."/>
        </authorList>
    </citation>
    <scope>NUCLEOTIDE SEQUENCE [LARGE SCALE GENOMIC DNA]</scope>
    <source>
        <strain evidence="4">SpSt-62</strain>
        <strain evidence="3">SpSt-97</strain>
    </source>
</reference>
<accession>A0A7C4S8K8</accession>
<comment type="caution">
    <text evidence="4">The sequence shown here is derived from an EMBL/GenBank/DDBJ whole genome shotgun (WGS) entry which is preliminary data.</text>
</comment>